<comment type="caution">
    <text evidence="3">The sequence shown here is derived from an EMBL/GenBank/DDBJ whole genome shotgun (WGS) entry which is preliminary data.</text>
</comment>
<evidence type="ECO:0000259" key="2">
    <source>
        <dbReference type="PROSITE" id="PS50891"/>
    </source>
</evidence>
<feature type="domain" description="LOB" evidence="2">
    <location>
        <begin position="480"/>
        <end position="589"/>
    </location>
</feature>
<dbReference type="EMBL" id="MLAU01019849">
    <property type="protein sequence ID" value="OIW21128.1"/>
    <property type="molecule type" value="Genomic_DNA"/>
</dbReference>
<accession>A0A394DCZ2</accession>
<dbReference type="Proteomes" id="UP000188354">
    <property type="component" value="Unassembled WGS sequence"/>
</dbReference>
<gene>
    <name evidence="3" type="ORF">TanjilG_29784</name>
</gene>
<keyword evidence="4" id="KW-1185">Reference proteome</keyword>
<dbReference type="PANTHER" id="PTHR31301">
    <property type="entry name" value="LOB DOMAIN-CONTAINING PROTEIN 4-RELATED"/>
    <property type="match status" value="1"/>
</dbReference>
<reference evidence="3 4" key="1">
    <citation type="journal article" date="2017" name="Plant Biotechnol. J.">
        <title>A comprehensive draft genome sequence for lupin (Lupinus angustifolius), an emerging health food: insights into plant-microbe interactions and legume evolution.</title>
        <authorList>
            <person name="Hane J.K."/>
            <person name="Ming Y."/>
            <person name="Kamphuis L.G."/>
            <person name="Nelson M.N."/>
            <person name="Garg G."/>
            <person name="Atkins C.A."/>
            <person name="Bayer P.E."/>
            <person name="Bravo A."/>
            <person name="Bringans S."/>
            <person name="Cannon S."/>
            <person name="Edwards D."/>
            <person name="Foley R."/>
            <person name="Gao L.L."/>
            <person name="Harrison M.J."/>
            <person name="Huang W."/>
            <person name="Hurgobin B."/>
            <person name="Li S."/>
            <person name="Liu C.W."/>
            <person name="McGrath A."/>
            <person name="Morahan G."/>
            <person name="Murray J."/>
            <person name="Weller J."/>
            <person name="Jian J."/>
            <person name="Singh K.B."/>
        </authorList>
    </citation>
    <scope>NUCLEOTIDE SEQUENCE [LARGE SCALE GENOMIC DNA]</scope>
    <source>
        <strain evidence="4">cv. Tanjil</strain>
        <tissue evidence="3">Whole plant</tissue>
    </source>
</reference>
<organism evidence="3 4">
    <name type="scientific">Lupinus angustifolius</name>
    <name type="common">Narrow-leaved blue lupine</name>
    <dbReference type="NCBI Taxonomy" id="3871"/>
    <lineage>
        <taxon>Eukaryota</taxon>
        <taxon>Viridiplantae</taxon>
        <taxon>Streptophyta</taxon>
        <taxon>Embryophyta</taxon>
        <taxon>Tracheophyta</taxon>
        <taxon>Spermatophyta</taxon>
        <taxon>Magnoliopsida</taxon>
        <taxon>eudicotyledons</taxon>
        <taxon>Gunneridae</taxon>
        <taxon>Pentapetalae</taxon>
        <taxon>rosids</taxon>
        <taxon>fabids</taxon>
        <taxon>Fabales</taxon>
        <taxon>Fabaceae</taxon>
        <taxon>Papilionoideae</taxon>
        <taxon>50 kb inversion clade</taxon>
        <taxon>genistoids sensu lato</taxon>
        <taxon>core genistoids</taxon>
        <taxon>Genisteae</taxon>
        <taxon>Lupinus</taxon>
    </lineage>
</organism>
<proteinExistence type="inferred from homology"/>
<dbReference type="Gramene" id="OIW21128">
    <property type="protein sequence ID" value="OIW21128"/>
    <property type="gene ID" value="TanjilG_29784"/>
</dbReference>
<dbReference type="AlphaFoldDB" id="A0A394DCZ2"/>
<dbReference type="InterPro" id="IPR004883">
    <property type="entry name" value="LOB"/>
</dbReference>
<evidence type="ECO:0000313" key="4">
    <source>
        <dbReference type="Proteomes" id="UP000188354"/>
    </source>
</evidence>
<dbReference type="Pfam" id="PF03195">
    <property type="entry name" value="LOB"/>
    <property type="match status" value="1"/>
</dbReference>
<sequence>MAPLPSTVFPLPAASPSLLKPHAGKKNLSSFSPILNAYKASSSRGVVARGSSTKSFGFGHGNSVLDPLNERVNDRPIEAGVGYLEDLGGVIQEDLSQNVVCEAPVSDAIRVQDLDNSRVVGLTHQGNVGTSLPVPKSLGVVLKSGVMSLRKSKPKNMGSKVLPEGCSPLGLPCCIPANLEGINSKVFGKSLFEVGSSSKVNDFDCDKEDVLVFGEEVCVTKADASRRGKSKPLFDVHRPLRRQFLGERAKEERGEEERGGEDVVNSHHDSLKVLPLLAPSNSNDIGVIKEGGVSAAMFKEDGVPIPNVLDDITVGGTANDLFSFNDGGPLGPLVPNFNNEECVLVPSILNGVSSLNDDIDLNGLNEELVEFSPHKYVVDKCHVLEEGTPRLAMLDGCSLVDRGVSSPPNGLLSPPLNKDQLLHSGGVPGSSNVLGFLLLDHALSSEAVCSVGVSCDGLNADRAKVNAQHTLLDVQPCSLDVSVNAGTMRLSNGMACGFVKDKKQKLSKKDKKKKSLIEWKNFCIDLGDVLVISNPIQMEQQRSDAVKSMVYEANARVRDPVYGCVGAISSLQQQVDVLQTQLALAQAEVVHMKMHQAITLLDHDQPPVPIASNSSSQTKSFFAMDIVVDQANMGESLWSC</sequence>
<dbReference type="PROSITE" id="PS50891">
    <property type="entry name" value="LOB"/>
    <property type="match status" value="1"/>
</dbReference>
<dbReference type="PANTHER" id="PTHR31301:SF58">
    <property type="entry name" value="LOB DOMAIN-CONTAINING PROTEIN 3"/>
    <property type="match status" value="1"/>
</dbReference>
<name>A0A394DCZ2_LUPAN</name>
<protein>
    <recommendedName>
        <fullName evidence="2">LOB domain-containing protein</fullName>
    </recommendedName>
</protein>
<evidence type="ECO:0000256" key="1">
    <source>
        <dbReference type="ARBA" id="ARBA00005474"/>
    </source>
</evidence>
<comment type="similarity">
    <text evidence="1">Belongs to the LOB domain-containing protein family.</text>
</comment>
<evidence type="ECO:0000313" key="3">
    <source>
        <dbReference type="EMBL" id="OIW21128.1"/>
    </source>
</evidence>